<keyword evidence="2" id="KW-1133">Transmembrane helix</keyword>
<feature type="coiled-coil region" evidence="1">
    <location>
        <begin position="49"/>
        <end position="83"/>
    </location>
</feature>
<dbReference type="EMBL" id="BBLT01000009">
    <property type="protein sequence ID" value="GAL86725.1"/>
    <property type="molecule type" value="Genomic_DNA"/>
</dbReference>
<proteinExistence type="predicted"/>
<evidence type="ECO:0008006" key="5">
    <source>
        <dbReference type="Google" id="ProtNLM"/>
    </source>
</evidence>
<evidence type="ECO:0000313" key="3">
    <source>
        <dbReference type="EMBL" id="GAL86725.1"/>
    </source>
</evidence>
<keyword evidence="4" id="KW-1185">Reference proteome</keyword>
<dbReference type="STRING" id="153721.MYP_3955"/>
<comment type="caution">
    <text evidence="3">The sequence shown here is derived from an EMBL/GenBank/DDBJ whole genome shotgun (WGS) entry which is preliminary data.</text>
</comment>
<keyword evidence="1" id="KW-0175">Coiled coil</keyword>
<keyword evidence="2" id="KW-0812">Transmembrane</keyword>
<gene>
    <name evidence="3" type="ORF">MYP_3955</name>
</gene>
<evidence type="ECO:0000313" key="4">
    <source>
        <dbReference type="Proteomes" id="UP000030185"/>
    </source>
</evidence>
<protein>
    <recommendedName>
        <fullName evidence="5">tRNA (Guanine-N1)-methyltransferase</fullName>
    </recommendedName>
</protein>
<accession>A0A098LIH6</accession>
<sequence length="177" mass="20298">MSGQTLDQRWDKVIQGAENYQNYKVIKKTELNDIWKVISDSIAKSKSDLASEKALVLNQSNEISQLQKESAELKTNLDIAISAKDGISFLGMTINKYTYATLLWCLIAIACGGCAFLYFQFHNSNKITVQKINDYAELSNSFEEYKKNAIEKERKLKRDLQTYMNTIEDMKKTRASR</sequence>
<feature type="coiled-coil region" evidence="1">
    <location>
        <begin position="135"/>
        <end position="173"/>
    </location>
</feature>
<evidence type="ECO:0000256" key="1">
    <source>
        <dbReference type="SAM" id="Coils"/>
    </source>
</evidence>
<keyword evidence="2" id="KW-0472">Membrane</keyword>
<dbReference type="Proteomes" id="UP000030185">
    <property type="component" value="Unassembled WGS sequence"/>
</dbReference>
<dbReference type="eggNOG" id="ENOG502ZC2G">
    <property type="taxonomic scope" value="Bacteria"/>
</dbReference>
<name>A0A098LIH6_9BACT</name>
<evidence type="ECO:0000256" key="2">
    <source>
        <dbReference type="SAM" id="Phobius"/>
    </source>
</evidence>
<organism evidence="3 4">
    <name type="scientific">Sporocytophaga myxococcoides</name>
    <dbReference type="NCBI Taxonomy" id="153721"/>
    <lineage>
        <taxon>Bacteria</taxon>
        <taxon>Pseudomonadati</taxon>
        <taxon>Bacteroidota</taxon>
        <taxon>Cytophagia</taxon>
        <taxon>Cytophagales</taxon>
        <taxon>Cytophagaceae</taxon>
        <taxon>Sporocytophaga</taxon>
    </lineage>
</organism>
<reference evidence="3 4" key="1">
    <citation type="submission" date="2014-09" db="EMBL/GenBank/DDBJ databases">
        <title>Sporocytophaga myxococcoides PG-01 genome sequencing.</title>
        <authorList>
            <person name="Liu L."/>
            <person name="Gao P.J."/>
            <person name="Chen G.J."/>
            <person name="Wang L.S."/>
        </authorList>
    </citation>
    <scope>NUCLEOTIDE SEQUENCE [LARGE SCALE GENOMIC DNA]</scope>
    <source>
        <strain evidence="3 4">PG-01</strain>
    </source>
</reference>
<dbReference type="AlphaFoldDB" id="A0A098LIH6"/>
<feature type="transmembrane region" description="Helical" evidence="2">
    <location>
        <begin position="97"/>
        <end position="119"/>
    </location>
</feature>